<dbReference type="EMBL" id="AFYH01010684">
    <property type="status" value="NOT_ANNOTATED_CDS"/>
    <property type="molecule type" value="Genomic_DNA"/>
</dbReference>
<accession>H3BH52</accession>
<evidence type="ECO:0000313" key="9">
    <source>
        <dbReference type="Proteomes" id="UP000008672"/>
    </source>
</evidence>
<evidence type="ECO:0000313" key="8">
    <source>
        <dbReference type="Ensembl" id="ENSLACP00000021223.1"/>
    </source>
</evidence>
<dbReference type="GO" id="GO:0000915">
    <property type="term" value="P:actomyosin contractile ring assembly"/>
    <property type="evidence" value="ECO:0007669"/>
    <property type="project" value="TreeGrafter"/>
</dbReference>
<dbReference type="InterPro" id="IPR012966">
    <property type="entry name" value="AHD"/>
</dbReference>
<dbReference type="InParanoid" id="H3BH52"/>
<dbReference type="Gene3D" id="2.30.29.30">
    <property type="entry name" value="Pleckstrin-homology domain (PH domain)/Phosphotyrosine-binding domain (PTB)"/>
    <property type="match status" value="1"/>
</dbReference>
<dbReference type="AlphaFoldDB" id="H3BH52"/>
<reference evidence="9" key="1">
    <citation type="submission" date="2011-08" db="EMBL/GenBank/DDBJ databases">
        <title>The draft genome of Latimeria chalumnae.</title>
        <authorList>
            <person name="Di Palma F."/>
            <person name="Alfoldi J."/>
            <person name="Johnson J."/>
            <person name="Berlin A."/>
            <person name="Gnerre S."/>
            <person name="Jaffe D."/>
            <person name="MacCallum I."/>
            <person name="Young S."/>
            <person name="Walker B.J."/>
            <person name="Lander E."/>
            <person name="Lindblad-Toh K."/>
        </authorList>
    </citation>
    <scope>NUCLEOTIDE SEQUENCE [LARGE SCALE GENOMIC DNA]</scope>
    <source>
        <strain evidence="9">Wild caught</strain>
    </source>
</reference>
<comment type="subcellular location">
    <subcellularLocation>
        <location evidence="2">Cell projection</location>
        <location evidence="2">Bleb</location>
    </subcellularLocation>
</comment>
<dbReference type="Proteomes" id="UP000008672">
    <property type="component" value="Unassembled WGS sequence"/>
</dbReference>
<evidence type="ECO:0000259" key="7">
    <source>
        <dbReference type="PROSITE" id="PS50003"/>
    </source>
</evidence>
<comment type="function">
    <text evidence="3">Required for cytokinesis. Essential for the structural integrity of the cleavage furrow and for completion of cleavage furrow ingression. Plays a role in bleb assembly during metaphase and anaphase of mitosis. May play a significant role in podocyte cell migration.</text>
</comment>
<dbReference type="eggNOG" id="KOG3640">
    <property type="taxonomic scope" value="Eukaryota"/>
</dbReference>
<evidence type="ECO:0000256" key="5">
    <source>
        <dbReference type="SAM" id="Coils"/>
    </source>
</evidence>
<keyword evidence="1 5" id="KW-0175">Coiled coil</keyword>
<dbReference type="Pfam" id="PF00169">
    <property type="entry name" value="PH"/>
    <property type="match status" value="1"/>
</dbReference>
<proteinExistence type="predicted"/>
<evidence type="ECO:0000256" key="6">
    <source>
        <dbReference type="SAM" id="MobiDB-lite"/>
    </source>
</evidence>
<dbReference type="SMART" id="SM00233">
    <property type="entry name" value="PH"/>
    <property type="match status" value="1"/>
</dbReference>
<dbReference type="EMBL" id="AFYH01010686">
    <property type="status" value="NOT_ANNOTATED_CDS"/>
    <property type="molecule type" value="Genomic_DNA"/>
</dbReference>
<feature type="domain" description="PH" evidence="7">
    <location>
        <begin position="309"/>
        <end position="423"/>
    </location>
</feature>
<evidence type="ECO:0000256" key="4">
    <source>
        <dbReference type="ARBA" id="ARBA00071355"/>
    </source>
</evidence>
<keyword evidence="9" id="KW-1185">Reference proteome</keyword>
<feature type="coiled-coil region" evidence="5">
    <location>
        <begin position="32"/>
        <end position="66"/>
    </location>
</feature>
<dbReference type="GO" id="GO:0000281">
    <property type="term" value="P:mitotic cytokinesis"/>
    <property type="evidence" value="ECO:0007669"/>
    <property type="project" value="TreeGrafter"/>
</dbReference>
<feature type="region of interest" description="Disordered" evidence="6">
    <location>
        <begin position="1"/>
        <end position="23"/>
    </location>
</feature>
<dbReference type="EMBL" id="AFYH01010685">
    <property type="status" value="NOT_ANNOTATED_CDS"/>
    <property type="molecule type" value="Genomic_DNA"/>
</dbReference>
<dbReference type="InterPro" id="IPR011993">
    <property type="entry name" value="PH-like_dom_sf"/>
</dbReference>
<dbReference type="CDD" id="cd01263">
    <property type="entry name" value="PH_anillin"/>
    <property type="match status" value="1"/>
</dbReference>
<dbReference type="OMA" id="KCTNDVV"/>
<organism evidence="8 9">
    <name type="scientific">Latimeria chalumnae</name>
    <name type="common">Coelacanth</name>
    <dbReference type="NCBI Taxonomy" id="7897"/>
    <lineage>
        <taxon>Eukaryota</taxon>
        <taxon>Metazoa</taxon>
        <taxon>Chordata</taxon>
        <taxon>Craniata</taxon>
        <taxon>Vertebrata</taxon>
        <taxon>Euteleostomi</taxon>
        <taxon>Coelacanthiformes</taxon>
        <taxon>Coelacanthidae</taxon>
        <taxon>Latimeria</taxon>
    </lineage>
</organism>
<dbReference type="FunFam" id="2.30.29.30:FF:000111">
    <property type="entry name" value="anillin isoform X1"/>
    <property type="match status" value="1"/>
</dbReference>
<dbReference type="InterPro" id="IPR001849">
    <property type="entry name" value="PH_domain"/>
</dbReference>
<dbReference type="EMBL" id="AFYH01010683">
    <property type="status" value="NOT_ANNOTATED_CDS"/>
    <property type="molecule type" value="Genomic_DNA"/>
</dbReference>
<dbReference type="InterPro" id="IPR037840">
    <property type="entry name" value="PH_Anillin"/>
</dbReference>
<dbReference type="HOGENOM" id="CLU_030854_1_0_1"/>
<reference evidence="8" key="3">
    <citation type="submission" date="2025-09" db="UniProtKB">
        <authorList>
            <consortium name="Ensembl"/>
        </authorList>
    </citation>
    <scope>IDENTIFICATION</scope>
</reference>
<evidence type="ECO:0000256" key="2">
    <source>
        <dbReference type="ARBA" id="ARBA00043945"/>
    </source>
</evidence>
<protein>
    <recommendedName>
        <fullName evidence="4">Anillin</fullName>
    </recommendedName>
</protein>
<dbReference type="GO" id="GO:0032059">
    <property type="term" value="C:bleb"/>
    <property type="evidence" value="ECO:0007669"/>
    <property type="project" value="UniProtKB-SubCell"/>
</dbReference>
<sequence length="453" mass="51412">SVDAYRSQRRSTRPRKQTEMRTKNVDAERVVKKNLMNQTLNVQEKVKELNDEINSLQAIVHQTSQALNCCVDEEHGKGSLEEAEAERLLLISSEKRLALLTELNRLKGEGASQVVTCVSEGIEPCGGTVTLSHLQLPLKVEFVCSAMQKPGKPSQYFLVMIRYGSGSIVATPLATAEDAQNGDSITFPTTVTFVEINTYRYMYARKEIRSDFEIDVEVYSLSNCVSLTESVLLSQFANAHFSQCNQEMKTSTSLHIVNSVRTSNFTLVGSHKITLASLGKNKFPLDKVPFLSPLEGNIYLKLRCWPHSAVEHRGFLTMFEDVSGLGAWHRCWCALSGNCISYWSDPNDERRKTDRSRTMLWGFFKIEPISREVCVRPRTFELITVRPQREDDRETLVTCRLWLSADTKQEQTQWIQKLNQVLVDLRTWRSFPASQPLSDTYSLDGNQSQESSC</sequence>
<reference evidence="8" key="2">
    <citation type="submission" date="2025-08" db="UniProtKB">
        <authorList>
            <consortium name="Ensembl"/>
        </authorList>
    </citation>
    <scope>IDENTIFICATION</scope>
</reference>
<dbReference type="PANTHER" id="PTHR21538:SF26">
    <property type="entry name" value="ANILLIN ISOFORM X1"/>
    <property type="match status" value="1"/>
</dbReference>
<dbReference type="GeneTree" id="ENSGT00390000008749"/>
<dbReference type="Ensembl" id="ENSLACT00000021364.1">
    <property type="protein sequence ID" value="ENSLACP00000021223.1"/>
    <property type="gene ID" value="ENSLACG00000018645.1"/>
</dbReference>
<dbReference type="PANTHER" id="PTHR21538">
    <property type="entry name" value="ANILLIN/RHOTEKIN RTKN"/>
    <property type="match status" value="1"/>
</dbReference>
<dbReference type="Pfam" id="PF08174">
    <property type="entry name" value="Anillin"/>
    <property type="match status" value="1"/>
</dbReference>
<evidence type="ECO:0000256" key="3">
    <source>
        <dbReference type="ARBA" id="ARBA00057106"/>
    </source>
</evidence>
<dbReference type="GO" id="GO:0031106">
    <property type="term" value="P:septin ring organization"/>
    <property type="evidence" value="ECO:0007669"/>
    <property type="project" value="TreeGrafter"/>
</dbReference>
<dbReference type="GO" id="GO:0005826">
    <property type="term" value="C:actomyosin contractile ring"/>
    <property type="evidence" value="ECO:0007669"/>
    <property type="project" value="TreeGrafter"/>
</dbReference>
<dbReference type="Bgee" id="ENSLACG00000018645">
    <property type="expression patterns" value="Expressed in pelvic fin"/>
</dbReference>
<name>H3BH52_LATCH</name>
<evidence type="ECO:0000256" key="1">
    <source>
        <dbReference type="ARBA" id="ARBA00023054"/>
    </source>
</evidence>
<dbReference type="PROSITE" id="PS50003">
    <property type="entry name" value="PH_DOMAIN"/>
    <property type="match status" value="1"/>
</dbReference>
<dbReference type="InterPro" id="IPR051364">
    <property type="entry name" value="Cytokinesis/Rho-signaling"/>
</dbReference>
<dbReference type="EMBL" id="AFYH01010682">
    <property type="status" value="NOT_ANNOTATED_CDS"/>
    <property type="molecule type" value="Genomic_DNA"/>
</dbReference>
<dbReference type="STRING" id="7897.ENSLACP00000021223"/>
<dbReference type="SUPFAM" id="SSF50729">
    <property type="entry name" value="PH domain-like"/>
    <property type="match status" value="1"/>
</dbReference>